<dbReference type="STRING" id="1192034.CAP_3492"/>
<comment type="caution">
    <text evidence="2">The sequence shown here is derived from an EMBL/GenBank/DDBJ whole genome shotgun (WGS) entry which is preliminary data.</text>
</comment>
<dbReference type="EMBL" id="ASRX01000026">
    <property type="protein sequence ID" value="EYF05129.1"/>
    <property type="molecule type" value="Genomic_DNA"/>
</dbReference>
<reference evidence="2 3" key="1">
    <citation type="submission" date="2013-05" db="EMBL/GenBank/DDBJ databases">
        <title>Genome assembly of Chondromyces apiculatus DSM 436.</title>
        <authorList>
            <person name="Sharma G."/>
            <person name="Khatri I."/>
            <person name="Kaur C."/>
            <person name="Mayilraj S."/>
            <person name="Subramanian S."/>
        </authorList>
    </citation>
    <scope>NUCLEOTIDE SEQUENCE [LARGE SCALE GENOMIC DNA]</scope>
    <source>
        <strain evidence="2 3">DSM 436</strain>
    </source>
</reference>
<gene>
    <name evidence="2" type="ORF">CAP_3492</name>
</gene>
<organism evidence="2 3">
    <name type="scientific">Chondromyces apiculatus DSM 436</name>
    <dbReference type="NCBI Taxonomy" id="1192034"/>
    <lineage>
        <taxon>Bacteria</taxon>
        <taxon>Pseudomonadati</taxon>
        <taxon>Myxococcota</taxon>
        <taxon>Polyangia</taxon>
        <taxon>Polyangiales</taxon>
        <taxon>Polyangiaceae</taxon>
        <taxon>Chondromyces</taxon>
    </lineage>
</organism>
<evidence type="ECO:0000256" key="1">
    <source>
        <dbReference type="SAM" id="MobiDB-lite"/>
    </source>
</evidence>
<proteinExistence type="predicted"/>
<protein>
    <submittedName>
        <fullName evidence="2">Uncharacterized protein</fullName>
    </submittedName>
</protein>
<evidence type="ECO:0000313" key="2">
    <source>
        <dbReference type="EMBL" id="EYF05129.1"/>
    </source>
</evidence>
<evidence type="ECO:0000313" key="3">
    <source>
        <dbReference type="Proteomes" id="UP000019678"/>
    </source>
</evidence>
<feature type="region of interest" description="Disordered" evidence="1">
    <location>
        <begin position="43"/>
        <end position="83"/>
    </location>
</feature>
<dbReference type="AlphaFoldDB" id="A0A017T7D2"/>
<sequence>MREGAGCMREGAGWRMRGERWGRLWLVALGGAWALSGCACASPEARRSRGGGPGADPGNHGAEVAVHGRVDPFHGTPRKVPTR</sequence>
<accession>A0A017T7D2</accession>
<dbReference type="RefSeq" id="WP_156040911.1">
    <property type="nucleotide sequence ID" value="NZ_ASRX01000026.1"/>
</dbReference>
<dbReference type="Proteomes" id="UP000019678">
    <property type="component" value="Unassembled WGS sequence"/>
</dbReference>
<keyword evidence="3" id="KW-1185">Reference proteome</keyword>
<name>A0A017T7D2_9BACT</name>